<name>A0A1B0CDQ9_LUTLO</name>
<proteinExistence type="predicted"/>
<feature type="compositionally biased region" description="Polar residues" evidence="1">
    <location>
        <begin position="231"/>
        <end position="241"/>
    </location>
</feature>
<feature type="compositionally biased region" description="Polar residues" evidence="1">
    <location>
        <begin position="146"/>
        <end position="158"/>
    </location>
</feature>
<keyword evidence="2" id="KW-0812">Transmembrane</keyword>
<dbReference type="EMBL" id="AJWK01008143">
    <property type="status" value="NOT_ANNOTATED_CDS"/>
    <property type="molecule type" value="Genomic_DNA"/>
</dbReference>
<protein>
    <submittedName>
        <fullName evidence="3">Uncharacterized protein</fullName>
    </submittedName>
</protein>
<feature type="region of interest" description="Disordered" evidence="1">
    <location>
        <begin position="206"/>
        <end position="241"/>
    </location>
</feature>
<evidence type="ECO:0000256" key="2">
    <source>
        <dbReference type="SAM" id="Phobius"/>
    </source>
</evidence>
<feature type="transmembrane region" description="Helical" evidence="2">
    <location>
        <begin position="20"/>
        <end position="42"/>
    </location>
</feature>
<dbReference type="EnsemblMetazoa" id="LLOJ002479-RA">
    <property type="protein sequence ID" value="LLOJ002479-PA"/>
    <property type="gene ID" value="LLOJ002479"/>
</dbReference>
<evidence type="ECO:0000256" key="1">
    <source>
        <dbReference type="SAM" id="MobiDB-lite"/>
    </source>
</evidence>
<dbReference type="AlphaFoldDB" id="A0A1B0CDQ9"/>
<dbReference type="Proteomes" id="UP000092461">
    <property type="component" value="Unassembled WGS sequence"/>
</dbReference>
<evidence type="ECO:0000313" key="4">
    <source>
        <dbReference type="Proteomes" id="UP000092461"/>
    </source>
</evidence>
<accession>A0A1B0CDQ9</accession>
<feature type="region of interest" description="Disordered" evidence="1">
    <location>
        <begin position="143"/>
        <end position="165"/>
    </location>
</feature>
<keyword evidence="2" id="KW-1133">Transmembrane helix</keyword>
<sequence>PWHSTIVSLIAESSGDLGWALTLITVSLLSALIGAIVMVIFFRCRRLKAANAAGGRQLQWWCRAPRQNVATNRSMMAKHTADSVRGSHSNSGLWTWLNTRRVSVGPDQLTQTQSSPAENHYTHMNDAYSPVEVDEALYAELDRESVQSGQPSYQNTAYSGEADQEVPMVSSAPSSAYYSDLSVTAMPPERTYEVVGLTVISAPLPNWEPSDNHGNEGFSQGKRQTRLAAINESSTVPSEYV</sequence>
<organism evidence="3 4">
    <name type="scientific">Lutzomyia longipalpis</name>
    <name type="common">Sand fly</name>
    <dbReference type="NCBI Taxonomy" id="7200"/>
    <lineage>
        <taxon>Eukaryota</taxon>
        <taxon>Metazoa</taxon>
        <taxon>Ecdysozoa</taxon>
        <taxon>Arthropoda</taxon>
        <taxon>Hexapoda</taxon>
        <taxon>Insecta</taxon>
        <taxon>Pterygota</taxon>
        <taxon>Neoptera</taxon>
        <taxon>Endopterygota</taxon>
        <taxon>Diptera</taxon>
        <taxon>Nematocera</taxon>
        <taxon>Psychodoidea</taxon>
        <taxon>Psychodidae</taxon>
        <taxon>Lutzomyia</taxon>
        <taxon>Lutzomyia</taxon>
    </lineage>
</organism>
<dbReference type="VEuPathDB" id="VectorBase:LLONM1_003194"/>
<reference evidence="3" key="1">
    <citation type="submission" date="2020-05" db="UniProtKB">
        <authorList>
            <consortium name="EnsemblMetazoa"/>
        </authorList>
    </citation>
    <scope>IDENTIFICATION</scope>
    <source>
        <strain evidence="3">Jacobina</strain>
    </source>
</reference>
<dbReference type="VEuPathDB" id="VectorBase:LLOJ002479"/>
<keyword evidence="2" id="KW-0472">Membrane</keyword>
<evidence type="ECO:0000313" key="3">
    <source>
        <dbReference type="EnsemblMetazoa" id="LLOJ002479-PA"/>
    </source>
</evidence>
<keyword evidence="4" id="KW-1185">Reference proteome</keyword>